<dbReference type="AlphaFoldDB" id="A0A225NT04"/>
<dbReference type="OrthoDB" id="7869914at2"/>
<dbReference type="InterPro" id="IPR018919">
    <property type="entry name" value="DUF2484"/>
</dbReference>
<keyword evidence="1" id="KW-1133">Transmembrane helix</keyword>
<evidence type="ECO:0008006" key="4">
    <source>
        <dbReference type="Google" id="ProtNLM"/>
    </source>
</evidence>
<keyword evidence="1" id="KW-0472">Membrane</keyword>
<evidence type="ECO:0000313" key="3">
    <source>
        <dbReference type="Proteomes" id="UP000215377"/>
    </source>
</evidence>
<keyword evidence="3" id="KW-1185">Reference proteome</keyword>
<gene>
    <name evidence="2" type="ORF">ATO3_04925</name>
</gene>
<proteinExistence type="predicted"/>
<sequence>MTLSLTLALIWVLASTIVAFLPVERQFRPGGLLLATAPLLIWGLARDFGPVAGILALGAFVSMYRNPLRFLWARMRSRLDEGPAE</sequence>
<keyword evidence="1" id="KW-0812">Transmembrane</keyword>
<evidence type="ECO:0000313" key="2">
    <source>
        <dbReference type="EMBL" id="OWU77975.1"/>
    </source>
</evidence>
<feature type="transmembrane region" description="Helical" evidence="1">
    <location>
        <begin position="48"/>
        <end position="68"/>
    </location>
</feature>
<organism evidence="2 3">
    <name type="scientific">Marinibacterium profundimaris</name>
    <dbReference type="NCBI Taxonomy" id="1679460"/>
    <lineage>
        <taxon>Bacteria</taxon>
        <taxon>Pseudomonadati</taxon>
        <taxon>Pseudomonadota</taxon>
        <taxon>Alphaproteobacteria</taxon>
        <taxon>Rhodobacterales</taxon>
        <taxon>Paracoccaceae</taxon>
        <taxon>Marinibacterium</taxon>
    </lineage>
</organism>
<reference evidence="2 3" key="1">
    <citation type="submission" date="2013-04" db="EMBL/GenBank/DDBJ databases">
        <title>Oceanicola sp. 22II1-22F33 Genome Sequencing.</title>
        <authorList>
            <person name="Lai Q."/>
            <person name="Li G."/>
            <person name="Shao Z."/>
        </authorList>
    </citation>
    <scope>NUCLEOTIDE SEQUENCE [LARGE SCALE GENOMIC DNA]</scope>
    <source>
        <strain evidence="2 3">22II1-22F33</strain>
    </source>
</reference>
<evidence type="ECO:0000256" key="1">
    <source>
        <dbReference type="SAM" id="Phobius"/>
    </source>
</evidence>
<dbReference type="Proteomes" id="UP000215377">
    <property type="component" value="Unassembled WGS sequence"/>
</dbReference>
<dbReference type="Pfam" id="PF10658">
    <property type="entry name" value="DUF2484"/>
    <property type="match status" value="1"/>
</dbReference>
<accession>A0A225NT04</accession>
<name>A0A225NT04_9RHOB</name>
<protein>
    <recommendedName>
        <fullName evidence="4">UDP-N-acetylmuramate--alanine ligase</fullName>
    </recommendedName>
</protein>
<comment type="caution">
    <text evidence="2">The sequence shown here is derived from an EMBL/GenBank/DDBJ whole genome shotgun (WGS) entry which is preliminary data.</text>
</comment>
<dbReference type="RefSeq" id="WP_088648650.1">
    <property type="nucleotide sequence ID" value="NZ_AQQR01000001.1"/>
</dbReference>
<dbReference type="EMBL" id="AQQR01000001">
    <property type="protein sequence ID" value="OWU77975.1"/>
    <property type="molecule type" value="Genomic_DNA"/>
</dbReference>